<reference evidence="1 2" key="1">
    <citation type="journal article" date="2014" name="Genome Announc.">
        <title>Draft Genome Sequences of Marine Flavobacterium Nonlabens Strains NR17, NR24, NR27, NR32, NR33, and Ara13.</title>
        <authorList>
            <person name="Nakanishi M."/>
            <person name="Meirelles P."/>
            <person name="Suzuki R."/>
            <person name="Takatani N."/>
            <person name="Mino S."/>
            <person name="Suda W."/>
            <person name="Oshima K."/>
            <person name="Hattori M."/>
            <person name="Ohkuma M."/>
            <person name="Hosokawa M."/>
            <person name="Miyashita K."/>
            <person name="Thompson F.L."/>
            <person name="Niwa A."/>
            <person name="Sawabe T."/>
            <person name="Sawabe T."/>
        </authorList>
    </citation>
    <scope>NUCLEOTIDE SEQUENCE [LARGE SCALE GENOMIC DNA]</scope>
    <source>
        <strain evidence="2">JCM19296</strain>
    </source>
</reference>
<protein>
    <recommendedName>
        <fullName evidence="3">DUF547 domain-containing protein</fullName>
    </recommendedName>
</protein>
<evidence type="ECO:0000313" key="1">
    <source>
        <dbReference type="EMBL" id="GAK76851.1"/>
    </source>
</evidence>
<dbReference type="EMBL" id="BBLG01000005">
    <property type="protein sequence ID" value="GAK76851.1"/>
    <property type="molecule type" value="Genomic_DNA"/>
</dbReference>
<evidence type="ECO:0000313" key="2">
    <source>
        <dbReference type="Proteomes" id="UP000028980"/>
    </source>
</evidence>
<comment type="caution">
    <text evidence="1">The sequence shown here is derived from an EMBL/GenBank/DDBJ whole genome shotgun (WGS) entry which is preliminary data.</text>
</comment>
<name>A0A081DD55_NONUL</name>
<sequence>MTSLMMSAQLDVFQQRSQFLLNSYVRDGLVDYKNLKEDTKTIDILKESLSKTKLDELSSQELKAFLINAYNMTVIISIVENYPTSSVMDIDGFLIKLNI</sequence>
<organism evidence="1 2">
    <name type="scientific">Nonlabens ulvanivorans</name>
    <name type="common">Persicivirga ulvanivorans</name>
    <dbReference type="NCBI Taxonomy" id="906888"/>
    <lineage>
        <taxon>Bacteria</taxon>
        <taxon>Pseudomonadati</taxon>
        <taxon>Bacteroidota</taxon>
        <taxon>Flavobacteriia</taxon>
        <taxon>Flavobacteriales</taxon>
        <taxon>Flavobacteriaceae</taxon>
        <taxon>Nonlabens</taxon>
    </lineage>
</organism>
<dbReference type="Proteomes" id="UP000028980">
    <property type="component" value="Unassembled WGS sequence"/>
</dbReference>
<evidence type="ECO:0008006" key="3">
    <source>
        <dbReference type="Google" id="ProtNLM"/>
    </source>
</evidence>
<accession>A0A081DD55</accession>
<gene>
    <name evidence="1" type="ORF">JCM19296_2451</name>
</gene>
<dbReference type="AlphaFoldDB" id="A0A081DD55"/>
<proteinExistence type="predicted"/>